<dbReference type="SUPFAM" id="SSF56112">
    <property type="entry name" value="Protein kinase-like (PK-like)"/>
    <property type="match status" value="1"/>
</dbReference>
<dbReference type="InterPro" id="IPR000687">
    <property type="entry name" value="RIO_kinase"/>
</dbReference>
<comment type="catalytic activity">
    <reaction evidence="11">
        <text>L-seryl-[protein] + ATP = O-phospho-L-seryl-[protein] + ADP + H(+)</text>
        <dbReference type="Rhea" id="RHEA:17989"/>
        <dbReference type="Rhea" id="RHEA-COMP:9863"/>
        <dbReference type="Rhea" id="RHEA-COMP:11604"/>
        <dbReference type="ChEBI" id="CHEBI:15378"/>
        <dbReference type="ChEBI" id="CHEBI:29999"/>
        <dbReference type="ChEBI" id="CHEBI:30616"/>
        <dbReference type="ChEBI" id="CHEBI:83421"/>
        <dbReference type="ChEBI" id="CHEBI:456216"/>
        <dbReference type="EC" id="2.7.11.1"/>
    </reaction>
</comment>
<evidence type="ECO:0000256" key="8">
    <source>
        <dbReference type="ARBA" id="ARBA00022840"/>
    </source>
</evidence>
<name>A0A9Q4PW94_9EURY</name>
<evidence type="ECO:0000256" key="10">
    <source>
        <dbReference type="ARBA" id="ARBA00047899"/>
    </source>
</evidence>
<evidence type="ECO:0000256" key="4">
    <source>
        <dbReference type="ARBA" id="ARBA00022679"/>
    </source>
</evidence>
<dbReference type="GO" id="GO:0005524">
    <property type="term" value="F:ATP binding"/>
    <property type="evidence" value="ECO:0007669"/>
    <property type="project" value="UniProtKB-KW"/>
</dbReference>
<keyword evidence="6" id="KW-0547">Nucleotide-binding</keyword>
<dbReference type="SMART" id="SM00090">
    <property type="entry name" value="RIO"/>
    <property type="match status" value="1"/>
</dbReference>
<keyword evidence="5" id="KW-0479">Metal-binding</keyword>
<evidence type="ECO:0000259" key="12">
    <source>
        <dbReference type="PROSITE" id="PS50011"/>
    </source>
</evidence>
<dbReference type="CDD" id="cd05145">
    <property type="entry name" value="RIO1_like"/>
    <property type="match status" value="1"/>
</dbReference>
<dbReference type="InterPro" id="IPR011009">
    <property type="entry name" value="Kinase-like_dom_sf"/>
</dbReference>
<keyword evidence="8" id="KW-0067">ATP-binding</keyword>
<comment type="catalytic activity">
    <reaction evidence="10">
        <text>L-threonyl-[protein] + ATP = O-phospho-L-threonyl-[protein] + ADP + H(+)</text>
        <dbReference type="Rhea" id="RHEA:46608"/>
        <dbReference type="Rhea" id="RHEA-COMP:11060"/>
        <dbReference type="Rhea" id="RHEA-COMP:11605"/>
        <dbReference type="ChEBI" id="CHEBI:15378"/>
        <dbReference type="ChEBI" id="CHEBI:30013"/>
        <dbReference type="ChEBI" id="CHEBI:30616"/>
        <dbReference type="ChEBI" id="CHEBI:61977"/>
        <dbReference type="ChEBI" id="CHEBI:456216"/>
        <dbReference type="EC" id="2.7.11.1"/>
    </reaction>
</comment>
<comment type="caution">
    <text evidence="13">The sequence shown here is derived from an EMBL/GenBank/DDBJ whole genome shotgun (WGS) entry which is preliminary data.</text>
</comment>
<dbReference type="Pfam" id="PF01163">
    <property type="entry name" value="RIO1"/>
    <property type="match status" value="1"/>
</dbReference>
<dbReference type="PROSITE" id="PS01245">
    <property type="entry name" value="RIO1"/>
    <property type="match status" value="1"/>
</dbReference>
<evidence type="ECO:0000313" key="14">
    <source>
        <dbReference type="Proteomes" id="UP001143747"/>
    </source>
</evidence>
<dbReference type="Gene3D" id="3.30.200.20">
    <property type="entry name" value="Phosphorylase Kinase, domain 1"/>
    <property type="match status" value="1"/>
</dbReference>
<accession>A0A9Q4PW94</accession>
<protein>
    <recommendedName>
        <fullName evidence="2">non-specific serine/threonine protein kinase</fullName>
        <ecNumber evidence="2">2.7.11.1</ecNumber>
    </recommendedName>
</protein>
<feature type="domain" description="Protein kinase" evidence="12">
    <location>
        <begin position="53"/>
        <end position="260"/>
    </location>
</feature>
<dbReference type="InterPro" id="IPR051272">
    <property type="entry name" value="RIO-type_Ser/Thr_kinase"/>
</dbReference>
<dbReference type="RefSeq" id="WP_274925037.1">
    <property type="nucleotide sequence ID" value="NZ_JAKELO010000002.1"/>
</dbReference>
<evidence type="ECO:0000256" key="11">
    <source>
        <dbReference type="ARBA" id="ARBA00048679"/>
    </source>
</evidence>
<dbReference type="Gene3D" id="1.10.510.10">
    <property type="entry name" value="Transferase(Phosphotransferase) domain 1"/>
    <property type="match status" value="1"/>
</dbReference>
<keyword evidence="3" id="KW-0723">Serine/threonine-protein kinase</keyword>
<proteinExistence type="inferred from homology"/>
<comment type="similarity">
    <text evidence="1">Belongs to the protein kinase superfamily. RIO-type Ser/Thr kinase family.</text>
</comment>
<evidence type="ECO:0000256" key="1">
    <source>
        <dbReference type="ARBA" id="ARBA00009196"/>
    </source>
</evidence>
<dbReference type="Proteomes" id="UP001143747">
    <property type="component" value="Unassembled WGS sequence"/>
</dbReference>
<organism evidence="13 14">
    <name type="scientific">Methanogenium marinum</name>
    <dbReference type="NCBI Taxonomy" id="348610"/>
    <lineage>
        <taxon>Archaea</taxon>
        <taxon>Methanobacteriati</taxon>
        <taxon>Methanobacteriota</taxon>
        <taxon>Stenosarchaea group</taxon>
        <taxon>Methanomicrobia</taxon>
        <taxon>Methanomicrobiales</taxon>
        <taxon>Methanomicrobiaceae</taxon>
        <taxon>Methanogenium</taxon>
    </lineage>
</organism>
<dbReference type="GO" id="GO:0004674">
    <property type="term" value="F:protein serine/threonine kinase activity"/>
    <property type="evidence" value="ECO:0007669"/>
    <property type="project" value="UniProtKB-KW"/>
</dbReference>
<dbReference type="InterPro" id="IPR018935">
    <property type="entry name" value="RIO_kinase_CS"/>
</dbReference>
<keyword evidence="4" id="KW-0808">Transferase</keyword>
<sequence length="260" mass="30321">MGKRDDLIERFDRETERMGVRIRDADQFKVSENVFDDITLLSLYRLVHKKKIKEIGGSISTGKEANVFYGEGEEMPIAIKIYRIQSANFRSMSEYIIGDPRFSSVKKSKKDLIFAWTKKEYSNLARALDAGLRVPIPIHFDRNILIMEFMGEDEIAYPQLRLARPDDYQAVYDEITAAMKTLFNEAELVHADLSEFNILWDGEHPIIIDIGQAVTPNHPKAIKFLVRDIKNINRYFDKRCTIRDEEELFRDIVGEHRMQI</sequence>
<evidence type="ECO:0000256" key="6">
    <source>
        <dbReference type="ARBA" id="ARBA00022741"/>
    </source>
</evidence>
<dbReference type="PANTHER" id="PTHR45723">
    <property type="entry name" value="SERINE/THREONINE-PROTEIN KINASE RIO1"/>
    <property type="match status" value="1"/>
</dbReference>
<dbReference type="PROSITE" id="PS50011">
    <property type="entry name" value="PROTEIN_KINASE_DOM"/>
    <property type="match status" value="1"/>
</dbReference>
<evidence type="ECO:0000313" key="13">
    <source>
        <dbReference type="EMBL" id="MDE4908409.1"/>
    </source>
</evidence>
<evidence type="ECO:0000256" key="5">
    <source>
        <dbReference type="ARBA" id="ARBA00022723"/>
    </source>
</evidence>
<evidence type="ECO:0000256" key="9">
    <source>
        <dbReference type="ARBA" id="ARBA00022842"/>
    </source>
</evidence>
<dbReference type="GO" id="GO:0046872">
    <property type="term" value="F:metal ion binding"/>
    <property type="evidence" value="ECO:0007669"/>
    <property type="project" value="UniProtKB-KW"/>
</dbReference>
<dbReference type="InterPro" id="IPR018934">
    <property type="entry name" value="RIO_dom"/>
</dbReference>
<gene>
    <name evidence="13" type="ORF">L0665_07260</name>
</gene>
<keyword evidence="14" id="KW-1185">Reference proteome</keyword>
<evidence type="ECO:0000256" key="2">
    <source>
        <dbReference type="ARBA" id="ARBA00012513"/>
    </source>
</evidence>
<evidence type="ECO:0000256" key="7">
    <source>
        <dbReference type="ARBA" id="ARBA00022777"/>
    </source>
</evidence>
<keyword evidence="7 13" id="KW-0418">Kinase</keyword>
<evidence type="ECO:0000256" key="3">
    <source>
        <dbReference type="ARBA" id="ARBA00022527"/>
    </source>
</evidence>
<keyword evidence="9" id="KW-0460">Magnesium</keyword>
<dbReference type="EMBL" id="JAKELO010000002">
    <property type="protein sequence ID" value="MDE4908409.1"/>
    <property type="molecule type" value="Genomic_DNA"/>
</dbReference>
<reference evidence="13" key="1">
    <citation type="submission" date="2022-01" db="EMBL/GenBank/DDBJ databases">
        <title>Draft genome of Methanogenium marinum DSM 15558.</title>
        <authorList>
            <person name="Chen S.-C."/>
            <person name="You Y.-T."/>
        </authorList>
    </citation>
    <scope>NUCLEOTIDE SEQUENCE</scope>
    <source>
        <strain evidence="13">DSM 15558</strain>
    </source>
</reference>
<dbReference type="InterPro" id="IPR000719">
    <property type="entry name" value="Prot_kinase_dom"/>
</dbReference>
<dbReference type="AlphaFoldDB" id="A0A9Q4PW94"/>
<dbReference type="EC" id="2.7.11.1" evidence="2"/>